<dbReference type="Pfam" id="PF04130">
    <property type="entry name" value="GCP_C_terminal"/>
    <property type="match status" value="1"/>
</dbReference>
<dbReference type="Pfam" id="PF14609">
    <property type="entry name" value="GCP5-Mod21_N"/>
    <property type="match status" value="1"/>
</dbReference>
<evidence type="ECO:0000259" key="8">
    <source>
        <dbReference type="Pfam" id="PF14609"/>
    </source>
</evidence>
<dbReference type="GO" id="GO:0000930">
    <property type="term" value="C:gamma-tubulin complex"/>
    <property type="evidence" value="ECO:0007669"/>
    <property type="project" value="TreeGrafter"/>
</dbReference>
<dbReference type="AlphaFoldDB" id="A0A9N9KYX1"/>
<evidence type="ECO:0000313" key="11">
    <source>
        <dbReference type="Proteomes" id="UP000696280"/>
    </source>
</evidence>
<feature type="domain" description="Gamma-Tubulin ring complex non-core subunit mod21 N-terminal" evidence="8">
    <location>
        <begin position="68"/>
        <end position="157"/>
    </location>
</feature>
<comment type="similarity">
    <text evidence="1 5">Belongs to the TUBGCP family.</text>
</comment>
<feature type="compositionally biased region" description="Acidic residues" evidence="6">
    <location>
        <begin position="156"/>
        <end position="172"/>
    </location>
</feature>
<dbReference type="OrthoDB" id="66546at2759"/>
<proteinExistence type="inferred from homology"/>
<dbReference type="EMBL" id="CAJVRL010000067">
    <property type="protein sequence ID" value="CAG8956034.1"/>
    <property type="molecule type" value="Genomic_DNA"/>
</dbReference>
<evidence type="ECO:0000256" key="4">
    <source>
        <dbReference type="ARBA" id="ARBA00023212"/>
    </source>
</evidence>
<keyword evidence="2 5" id="KW-0963">Cytoplasm</keyword>
<dbReference type="CDD" id="cd22572">
    <property type="entry name" value="GCP5_NTD"/>
    <property type="match status" value="1"/>
</dbReference>
<gene>
    <name evidence="10" type="ORF">HYFRA_00008890</name>
</gene>
<dbReference type="GO" id="GO:0051321">
    <property type="term" value="P:meiotic cell cycle"/>
    <property type="evidence" value="ECO:0007669"/>
    <property type="project" value="TreeGrafter"/>
</dbReference>
<dbReference type="InterPro" id="IPR007259">
    <property type="entry name" value="GCP"/>
</dbReference>
<dbReference type="GO" id="GO:0007020">
    <property type="term" value="P:microtubule nucleation"/>
    <property type="evidence" value="ECO:0007669"/>
    <property type="project" value="InterPro"/>
</dbReference>
<dbReference type="InterPro" id="IPR042241">
    <property type="entry name" value="GCP_C_sf"/>
</dbReference>
<comment type="subcellular location">
    <subcellularLocation>
        <location evidence="5">Cytoplasm</location>
        <location evidence="5">Cytoskeleton</location>
        <location evidence="5">Microtubule organizing center</location>
    </subcellularLocation>
</comment>
<dbReference type="InterPro" id="IPR059169">
    <property type="entry name" value="GCP5_N_ext"/>
</dbReference>
<dbReference type="GO" id="GO:0005816">
    <property type="term" value="C:spindle pole body"/>
    <property type="evidence" value="ECO:0007669"/>
    <property type="project" value="UniProtKB-ARBA"/>
</dbReference>
<evidence type="ECO:0000256" key="2">
    <source>
        <dbReference type="ARBA" id="ARBA00022490"/>
    </source>
</evidence>
<dbReference type="GO" id="GO:0000278">
    <property type="term" value="P:mitotic cell cycle"/>
    <property type="evidence" value="ECO:0007669"/>
    <property type="project" value="TreeGrafter"/>
</dbReference>
<dbReference type="Proteomes" id="UP000696280">
    <property type="component" value="Unassembled WGS sequence"/>
</dbReference>
<evidence type="ECO:0000256" key="1">
    <source>
        <dbReference type="ARBA" id="ARBA00010337"/>
    </source>
</evidence>
<dbReference type="GO" id="GO:0000922">
    <property type="term" value="C:spindle pole"/>
    <property type="evidence" value="ECO:0007669"/>
    <property type="project" value="InterPro"/>
</dbReference>
<dbReference type="GO" id="GO:0051011">
    <property type="term" value="F:microtubule minus-end binding"/>
    <property type="evidence" value="ECO:0007669"/>
    <property type="project" value="TreeGrafter"/>
</dbReference>
<evidence type="ECO:0000259" key="9">
    <source>
        <dbReference type="Pfam" id="PF17681"/>
    </source>
</evidence>
<dbReference type="GO" id="GO:0051225">
    <property type="term" value="P:spindle assembly"/>
    <property type="evidence" value="ECO:0007669"/>
    <property type="project" value="TreeGrafter"/>
</dbReference>
<reference evidence="10" key="1">
    <citation type="submission" date="2021-07" db="EMBL/GenBank/DDBJ databases">
        <authorList>
            <person name="Durling M."/>
        </authorList>
    </citation>
    <scope>NUCLEOTIDE SEQUENCE</scope>
</reference>
<evidence type="ECO:0000313" key="10">
    <source>
        <dbReference type="EMBL" id="CAG8956034.1"/>
    </source>
</evidence>
<evidence type="ECO:0000256" key="6">
    <source>
        <dbReference type="SAM" id="MobiDB-lite"/>
    </source>
</evidence>
<dbReference type="GO" id="GO:0005874">
    <property type="term" value="C:microtubule"/>
    <property type="evidence" value="ECO:0007669"/>
    <property type="project" value="UniProtKB-KW"/>
</dbReference>
<sequence>MAHIARLGALTEELVTLITSTSPKNDPARFSAHRESALRALRNSNYLRTNQFDIYNQLEGLDEKFRVYDEDDLADALKKRVDYVQKSQSKWNPEILHLLLELSDRPLINSRVRDLDLLKRPDKTEPPLRWKDLIAEDPLLREKRIWQNVDFAAESSDDGFEDSASEGSELTEETTQSSVDQASGRRLDDYIVDIANRESLLKLRDAQFWLKDPSVGGVKLDTVKKSLTELQAIREVLFMLSGMPTSLFEAQAQSDDIKPSKSYALKHCSHEAFYKIIRSFAEQGSTIKYLRSWAQRPQNIPLLQVFQGTILTRVANFDRHLSQLQAKFLELKTNLVISLVQIQAEIATGVDLLLKLSSLVKKLEAEPYAHAFRYLEMLFDETCIAQMKGEMETYEYLGTIFFECFQVYLRPIRVWMEEGELSTGDKVFFISGAAGEIDLVSIWQSRFKLRQTQDGVLHAPKFLRAAASKIFTTGKSVVVLKQLNQFSSMSDIDKQLEPRLNFDAVCGSTSLHLAPFNELFDEAFATWIQSKHQHASTKLQRILFDSCGLHTSLEALSQIYFMADGACSSAFTYPLFDKLDTLDSSWSDRFTLTELCSSAFGHLPSLNIDRLRTKVLPLSQKNQDISKCRKTVKVLAIIELQYRLPWPIQIIVTPAAIAMYQRIFTFLFQLRRSSHILTRQRLVTDLLTTTSSSDERALYYSLRNGLQWFVQALYYYITCLVLEPASLKMQNALKEAVDIDTMIEVHSKYIKSTVGQALLGAKLGLIHKTILKTLDLAIKLEDAQAANASASKEANEQQQNMMDMSMASLGLHTPQKSRSSRPSLKFSRTPRFKDESSDEDEDKEVDVDLSIFSMSMLQDERKMSYAEQLRDMKEEFERAVRFVSSGLRGVARAGLGDEARNWDLLAETLELGFGNVAGMSRVF</sequence>
<organism evidence="10 11">
    <name type="scientific">Hymenoscyphus fraxineus</name>
    <dbReference type="NCBI Taxonomy" id="746836"/>
    <lineage>
        <taxon>Eukaryota</taxon>
        <taxon>Fungi</taxon>
        <taxon>Dikarya</taxon>
        <taxon>Ascomycota</taxon>
        <taxon>Pezizomycotina</taxon>
        <taxon>Leotiomycetes</taxon>
        <taxon>Helotiales</taxon>
        <taxon>Helotiaceae</taxon>
        <taxon>Hymenoscyphus</taxon>
    </lineage>
</organism>
<comment type="caution">
    <text evidence="10">The sequence shown here is derived from an EMBL/GenBank/DDBJ whole genome shotgun (WGS) entry which is preliminary data.</text>
</comment>
<dbReference type="Pfam" id="PF17681">
    <property type="entry name" value="GCP_N_terminal"/>
    <property type="match status" value="1"/>
</dbReference>
<feature type="region of interest" description="Disordered" evidence="6">
    <location>
        <begin position="156"/>
        <end position="182"/>
    </location>
</feature>
<dbReference type="PANTHER" id="PTHR19302">
    <property type="entry name" value="GAMMA TUBULIN COMPLEX PROTEIN"/>
    <property type="match status" value="1"/>
</dbReference>
<dbReference type="InterPro" id="IPR041470">
    <property type="entry name" value="GCP_N"/>
</dbReference>
<dbReference type="InterPro" id="IPR032797">
    <property type="entry name" value="Mod21_N"/>
</dbReference>
<keyword evidence="4 5" id="KW-0206">Cytoskeleton</keyword>
<evidence type="ECO:0000256" key="5">
    <source>
        <dbReference type="RuleBase" id="RU363050"/>
    </source>
</evidence>
<keyword evidence="3 5" id="KW-0493">Microtubule</keyword>
<protein>
    <recommendedName>
        <fullName evidence="5">Spindle pole body component</fullName>
    </recommendedName>
</protein>
<dbReference type="InterPro" id="IPR040457">
    <property type="entry name" value="GCP_C"/>
</dbReference>
<evidence type="ECO:0000256" key="3">
    <source>
        <dbReference type="ARBA" id="ARBA00022701"/>
    </source>
</evidence>
<feature type="domain" description="Gamma tubulin complex component protein N-terminal" evidence="9">
    <location>
        <begin position="233"/>
        <end position="545"/>
    </location>
</feature>
<name>A0A9N9KYX1_9HELO</name>
<feature type="region of interest" description="Disordered" evidence="6">
    <location>
        <begin position="811"/>
        <end position="841"/>
    </location>
</feature>
<evidence type="ECO:0000259" key="7">
    <source>
        <dbReference type="Pfam" id="PF04130"/>
    </source>
</evidence>
<dbReference type="GO" id="GO:0031122">
    <property type="term" value="P:cytoplasmic microtubule organization"/>
    <property type="evidence" value="ECO:0007669"/>
    <property type="project" value="TreeGrafter"/>
</dbReference>
<feature type="domain" description="Gamma tubulin complex component C-terminal" evidence="7">
    <location>
        <begin position="549"/>
        <end position="890"/>
    </location>
</feature>
<dbReference type="PANTHER" id="PTHR19302:SF33">
    <property type="entry name" value="GAMMA-TUBULIN COMPLEX COMPONENT 5"/>
    <property type="match status" value="1"/>
</dbReference>
<dbReference type="GO" id="GO:0043015">
    <property type="term" value="F:gamma-tubulin binding"/>
    <property type="evidence" value="ECO:0007669"/>
    <property type="project" value="InterPro"/>
</dbReference>
<keyword evidence="11" id="KW-1185">Reference proteome</keyword>
<dbReference type="Gene3D" id="1.20.120.1900">
    <property type="entry name" value="Gamma-tubulin complex, C-terminal domain"/>
    <property type="match status" value="1"/>
</dbReference>
<accession>A0A9N9KYX1</accession>